<dbReference type="InterPro" id="IPR005561">
    <property type="entry name" value="ANTAR"/>
</dbReference>
<dbReference type="SUPFAM" id="SSF52172">
    <property type="entry name" value="CheY-like"/>
    <property type="match status" value="1"/>
</dbReference>
<dbReference type="Pfam" id="PF03861">
    <property type="entry name" value="ANTAR"/>
    <property type="match status" value="1"/>
</dbReference>
<dbReference type="InterPro" id="IPR012074">
    <property type="entry name" value="GAF_ANTAR"/>
</dbReference>
<reference evidence="4 5" key="1">
    <citation type="submission" date="2018-03" db="EMBL/GenBank/DDBJ databases">
        <title>Genomic Encyclopedia of Archaeal and Bacterial Type Strains, Phase II (KMG-II): from individual species to whole genera.</title>
        <authorList>
            <person name="Goeker M."/>
        </authorList>
    </citation>
    <scope>NUCLEOTIDE SEQUENCE [LARGE SCALE GENOMIC DNA]</scope>
    <source>
        <strain evidence="4 5">DSM 45416</strain>
    </source>
</reference>
<dbReference type="SMART" id="SM01012">
    <property type="entry name" value="ANTAR"/>
    <property type="match status" value="1"/>
</dbReference>
<dbReference type="InterPro" id="IPR029016">
    <property type="entry name" value="GAF-like_dom_sf"/>
</dbReference>
<evidence type="ECO:0000256" key="2">
    <source>
        <dbReference type="ARBA" id="ARBA00023163"/>
    </source>
</evidence>
<dbReference type="Gene3D" id="3.30.450.40">
    <property type="match status" value="1"/>
</dbReference>
<dbReference type="PIRSF" id="PIRSF036625">
    <property type="entry name" value="GAF_ANTAR"/>
    <property type="match status" value="1"/>
</dbReference>
<keyword evidence="1" id="KW-0805">Transcription regulation</keyword>
<dbReference type="RefSeq" id="WP_106276295.1">
    <property type="nucleotide sequence ID" value="NZ_PVTG01000004.1"/>
</dbReference>
<keyword evidence="2" id="KW-0804">Transcription</keyword>
<dbReference type="SUPFAM" id="SSF55781">
    <property type="entry name" value="GAF domain-like"/>
    <property type="match status" value="1"/>
</dbReference>
<evidence type="ECO:0000259" key="3">
    <source>
        <dbReference type="PROSITE" id="PS50921"/>
    </source>
</evidence>
<dbReference type="AlphaFoldDB" id="A0A2T0TWJ0"/>
<sequence>MNPADGRLSGVLLDLGLVPVDRPLPLVLEQVAGLATEALGGLPAVSVTVVGPDGASTVGTSAQVAADLDAVQYRAGRGACLEAATTGGLRVLPDAVSERRWPELARAAVSADRRGLVSAGFPAGRTVPGGLNLYLQPPLRPDAGLRERAERFAAHAAVTVGNAVLHGRTAQLAGHLQLALDSRAVIDQAKGILMERFRLTAAQAFEALTRVSNQTNTKVRDVAADVVQTGQFPPV</sequence>
<organism evidence="4 5">
    <name type="scientific">Geodermatophilus tzadiensis</name>
    <dbReference type="NCBI Taxonomy" id="1137988"/>
    <lineage>
        <taxon>Bacteria</taxon>
        <taxon>Bacillati</taxon>
        <taxon>Actinomycetota</taxon>
        <taxon>Actinomycetes</taxon>
        <taxon>Geodermatophilales</taxon>
        <taxon>Geodermatophilaceae</taxon>
        <taxon>Geodermatophilus</taxon>
    </lineage>
</organism>
<dbReference type="Proteomes" id="UP000239210">
    <property type="component" value="Unassembled WGS sequence"/>
</dbReference>
<feature type="domain" description="ANTAR" evidence="3">
    <location>
        <begin position="166"/>
        <end position="227"/>
    </location>
</feature>
<dbReference type="OrthoDB" id="3683444at2"/>
<dbReference type="GO" id="GO:0003723">
    <property type="term" value="F:RNA binding"/>
    <property type="evidence" value="ECO:0007669"/>
    <property type="project" value="InterPro"/>
</dbReference>
<dbReference type="PROSITE" id="PS50921">
    <property type="entry name" value="ANTAR"/>
    <property type="match status" value="1"/>
</dbReference>
<dbReference type="EMBL" id="PVTG01000004">
    <property type="protein sequence ID" value="PRY50025.1"/>
    <property type="molecule type" value="Genomic_DNA"/>
</dbReference>
<dbReference type="Gene3D" id="1.10.10.10">
    <property type="entry name" value="Winged helix-like DNA-binding domain superfamily/Winged helix DNA-binding domain"/>
    <property type="match status" value="1"/>
</dbReference>
<keyword evidence="5" id="KW-1185">Reference proteome</keyword>
<evidence type="ECO:0000313" key="4">
    <source>
        <dbReference type="EMBL" id="PRY50025.1"/>
    </source>
</evidence>
<comment type="caution">
    <text evidence="4">The sequence shown here is derived from an EMBL/GenBank/DDBJ whole genome shotgun (WGS) entry which is preliminary data.</text>
</comment>
<accession>A0A2T0TWJ0</accession>
<name>A0A2T0TWJ0_9ACTN</name>
<gene>
    <name evidence="4" type="ORF">LY71_10461</name>
</gene>
<evidence type="ECO:0000256" key="1">
    <source>
        <dbReference type="ARBA" id="ARBA00023015"/>
    </source>
</evidence>
<evidence type="ECO:0000313" key="5">
    <source>
        <dbReference type="Proteomes" id="UP000239210"/>
    </source>
</evidence>
<protein>
    <submittedName>
        <fullName evidence="4">AmiR/NasT family two-component response regulator</fullName>
    </submittedName>
</protein>
<proteinExistence type="predicted"/>
<dbReference type="InterPro" id="IPR036388">
    <property type="entry name" value="WH-like_DNA-bd_sf"/>
</dbReference>
<dbReference type="InterPro" id="IPR011006">
    <property type="entry name" value="CheY-like_superfamily"/>
</dbReference>